<name>A0A1W1IAU3_9BACT</name>
<dbReference type="InterPro" id="IPR002737">
    <property type="entry name" value="MEMO1_fam"/>
</dbReference>
<protein>
    <recommendedName>
        <fullName evidence="4">AmmeMemoRadiSam system protein B</fullName>
    </recommendedName>
</protein>
<evidence type="ECO:0008006" key="4">
    <source>
        <dbReference type="Google" id="ProtNLM"/>
    </source>
</evidence>
<dbReference type="AlphaFoldDB" id="A0A1W1IAU3"/>
<dbReference type="Pfam" id="PF01875">
    <property type="entry name" value="Memo"/>
    <property type="match status" value="1"/>
</dbReference>
<evidence type="ECO:0000256" key="1">
    <source>
        <dbReference type="ARBA" id="ARBA00006315"/>
    </source>
</evidence>
<dbReference type="EMBL" id="LT828648">
    <property type="protein sequence ID" value="SLM50134.1"/>
    <property type="molecule type" value="Genomic_DNA"/>
</dbReference>
<sequence length="413" mass="46409">MMPGTSKDPAQYPVLRNLQFSPIKEGDDQFVVLWDPSGLSKEKLVLPLNYFFIVQHFDGDHSLQEIGGLYLKRFGEFLLPAKVDQLVADLDAKLFLEGGRTEQAKQQAHESYRQAPMRRAQFAGRSYEADGEKLQKQIDGFFTSKEGPDFKPSANSGKPIRGLVAPTYELKQAGPIYAWAYKELQEAQQPSVYVIVGTAHAGLESLFAVTDKDFETPLGIVSADRQIVDLLRSRAPEYFQEEIAHQTEHAIEYQLPFLQYAVTGGMGATIVPILSSFSADSLRDASVRDRVERFISSLRDILAASGKTYSLIAAGELAHLGMRYGDSAPPTDFSFHRCMQSDLEMLKFVEEMKPDEFAGYIQKENDRRRISGFSPIYTLLRLIQAEQGQVLRYDRGITDQYNSTATFASMSFF</sequence>
<dbReference type="Proteomes" id="UP000192042">
    <property type="component" value="Chromosome I"/>
</dbReference>
<dbReference type="STRING" id="1325564.NSJP_3967"/>
<dbReference type="CDD" id="cd07361">
    <property type="entry name" value="MEMO_like"/>
    <property type="match status" value="1"/>
</dbReference>
<dbReference type="NCBIfam" id="TIGR04336">
    <property type="entry name" value="AmmeMemoSam_B"/>
    <property type="match status" value="1"/>
</dbReference>
<dbReference type="PANTHER" id="PTHR11060">
    <property type="entry name" value="PROTEIN MEMO1"/>
    <property type="match status" value="1"/>
</dbReference>
<accession>A0A1W1IAU3</accession>
<evidence type="ECO:0000313" key="3">
    <source>
        <dbReference type="Proteomes" id="UP000192042"/>
    </source>
</evidence>
<dbReference type="Gene3D" id="3.40.830.10">
    <property type="entry name" value="LigB-like"/>
    <property type="match status" value="1"/>
</dbReference>
<comment type="similarity">
    <text evidence="1">Belongs to the MEMO1 family.</text>
</comment>
<evidence type="ECO:0000313" key="2">
    <source>
        <dbReference type="EMBL" id="SLM50134.1"/>
    </source>
</evidence>
<dbReference type="RefSeq" id="WP_155970452.1">
    <property type="nucleotide sequence ID" value="NZ_LT828648.1"/>
</dbReference>
<dbReference type="KEGG" id="nja:NSJP_3967"/>
<reference evidence="2 3" key="1">
    <citation type="submission" date="2017-03" db="EMBL/GenBank/DDBJ databases">
        <authorList>
            <person name="Afonso C.L."/>
            <person name="Miller P.J."/>
            <person name="Scott M.A."/>
            <person name="Spackman E."/>
            <person name="Goraichik I."/>
            <person name="Dimitrov K.M."/>
            <person name="Suarez D.L."/>
            <person name="Swayne D.E."/>
        </authorList>
    </citation>
    <scope>NUCLEOTIDE SEQUENCE [LARGE SCALE GENOMIC DNA]</scope>
    <source>
        <strain evidence="2">Genome sequencing of Nitrospira japonica strain NJ11</strain>
    </source>
</reference>
<dbReference type="OrthoDB" id="9771412at2"/>
<proteinExistence type="inferred from homology"/>
<dbReference type="PANTHER" id="PTHR11060:SF0">
    <property type="entry name" value="PROTEIN MEMO1"/>
    <property type="match status" value="1"/>
</dbReference>
<keyword evidence="3" id="KW-1185">Reference proteome</keyword>
<gene>
    <name evidence="2" type="ORF">NSJP_3967</name>
</gene>
<organism evidence="2 3">
    <name type="scientific">Nitrospira japonica</name>
    <dbReference type="NCBI Taxonomy" id="1325564"/>
    <lineage>
        <taxon>Bacteria</taxon>
        <taxon>Pseudomonadati</taxon>
        <taxon>Nitrospirota</taxon>
        <taxon>Nitrospiria</taxon>
        <taxon>Nitrospirales</taxon>
        <taxon>Nitrospiraceae</taxon>
        <taxon>Nitrospira</taxon>
    </lineage>
</organism>